<comment type="caution">
    <text evidence="6">The sequence shown here is derived from an EMBL/GenBank/DDBJ whole genome shotgun (WGS) entry which is preliminary data.</text>
</comment>
<dbReference type="InterPro" id="IPR004519">
    <property type="entry name" value="RNAP_E/RPC8"/>
</dbReference>
<dbReference type="Pfam" id="PF03876">
    <property type="entry name" value="SHS2_Rpb7-N"/>
    <property type="match status" value="1"/>
</dbReference>
<dbReference type="Proteomes" id="UP000272051">
    <property type="component" value="Unassembled WGS sequence"/>
</dbReference>
<proteinExistence type="inferred from homology"/>
<evidence type="ECO:0000313" key="6">
    <source>
        <dbReference type="EMBL" id="RLE50578.1"/>
    </source>
</evidence>
<evidence type="ECO:0000256" key="2">
    <source>
        <dbReference type="ARBA" id="ARBA00022478"/>
    </source>
</evidence>
<dbReference type="HAMAP" id="MF_00865">
    <property type="entry name" value="RNApol_arch_Rpo7"/>
    <property type="match status" value="1"/>
</dbReference>
<comment type="subcellular location">
    <subcellularLocation>
        <location evidence="4">Cytoplasm</location>
    </subcellularLocation>
</comment>
<dbReference type="SMART" id="SM00316">
    <property type="entry name" value="S1"/>
    <property type="match status" value="1"/>
</dbReference>
<dbReference type="Gene3D" id="3.30.1490.120">
    <property type="entry name" value="RNA polymerase Rpb7-like, N-terminal domain"/>
    <property type="match status" value="1"/>
</dbReference>
<name>A0A497EVA4_9CREN</name>
<dbReference type="EMBL" id="QMQV01000003">
    <property type="protein sequence ID" value="RLE50578.1"/>
    <property type="molecule type" value="Genomic_DNA"/>
</dbReference>
<dbReference type="EC" id="2.7.7.6" evidence="4"/>
<dbReference type="CDD" id="cd04460">
    <property type="entry name" value="S1_RpoE"/>
    <property type="match status" value="1"/>
</dbReference>
<dbReference type="InterPro" id="IPR045113">
    <property type="entry name" value="Rpb7-like"/>
</dbReference>
<dbReference type="Pfam" id="PF00575">
    <property type="entry name" value="S1"/>
    <property type="match status" value="1"/>
</dbReference>
<dbReference type="GO" id="GO:0003677">
    <property type="term" value="F:DNA binding"/>
    <property type="evidence" value="ECO:0007669"/>
    <property type="project" value="InterPro"/>
</dbReference>
<dbReference type="EMBL" id="QMQX01000020">
    <property type="protein sequence ID" value="RLE53142.1"/>
    <property type="molecule type" value="Genomic_DNA"/>
</dbReference>
<dbReference type="SUPFAM" id="SSF50249">
    <property type="entry name" value="Nucleic acid-binding proteins"/>
    <property type="match status" value="1"/>
</dbReference>
<comment type="function">
    <text evidence="4">DNA-dependent RNA polymerase (RNAP) catalyzes the transcription of DNA into RNA using the four ribonucleoside triphosphates as substrates.</text>
</comment>
<protein>
    <recommendedName>
        <fullName evidence="4">DNA-directed RNA polymerase subunit Rpo7</fullName>
        <ecNumber evidence="4">2.7.7.6</ecNumber>
    </recommendedName>
    <alternativeName>
        <fullName evidence="4">DNA-directed RNA polymerase subunit E</fullName>
    </alternativeName>
</protein>
<keyword evidence="3 4" id="KW-0804">Transcription</keyword>
<evidence type="ECO:0000313" key="7">
    <source>
        <dbReference type="EMBL" id="RLE53142.1"/>
    </source>
</evidence>
<evidence type="ECO:0000256" key="3">
    <source>
        <dbReference type="ARBA" id="ARBA00023163"/>
    </source>
</evidence>
<keyword evidence="2 4" id="KW-0240">DNA-directed RNA polymerase</keyword>
<sequence length="198" mass="21904">MYKLLRVKDVVRIPPDKFGAPLKETATQILQSKYEGTLSKDYGVILAVFDVDVSPIGKILHGDGASYHDVEFSMLTYVPVIQEVVEGEVVEVVDFGAFVRLGPLDGLIHVSQISDERMNYDDKRGALIGEKTHRVLQEGDIVRSRVVSVSLTSGGARSSKIGLTMRQPFLGKLEWIEEDLKKLKGEVKPPAKSPGKQR</sequence>
<comment type="similarity">
    <text evidence="1 4">Belongs to the eukaryotic RPB7/RPC8 RNA polymerase subunit family.</text>
</comment>
<evidence type="ECO:0000313" key="9">
    <source>
        <dbReference type="Proteomes" id="UP000278475"/>
    </source>
</evidence>
<comment type="catalytic activity">
    <reaction evidence="4">
        <text>RNA(n) + a ribonucleoside 5'-triphosphate = RNA(n+1) + diphosphate</text>
        <dbReference type="Rhea" id="RHEA:21248"/>
        <dbReference type="Rhea" id="RHEA-COMP:14527"/>
        <dbReference type="Rhea" id="RHEA-COMP:17342"/>
        <dbReference type="ChEBI" id="CHEBI:33019"/>
        <dbReference type="ChEBI" id="CHEBI:61557"/>
        <dbReference type="ChEBI" id="CHEBI:140395"/>
        <dbReference type="EC" id="2.7.7.6"/>
    </reaction>
</comment>
<dbReference type="PANTHER" id="PTHR12709">
    <property type="entry name" value="DNA-DIRECTED RNA POLYMERASE II, III"/>
    <property type="match status" value="1"/>
</dbReference>
<dbReference type="InterPro" id="IPR003029">
    <property type="entry name" value="S1_domain"/>
</dbReference>
<dbReference type="InterPro" id="IPR012340">
    <property type="entry name" value="NA-bd_OB-fold"/>
</dbReference>
<dbReference type="PROSITE" id="PS50126">
    <property type="entry name" value="S1"/>
    <property type="match status" value="1"/>
</dbReference>
<dbReference type="AlphaFoldDB" id="A0A497EVA4"/>
<dbReference type="InterPro" id="IPR036898">
    <property type="entry name" value="RNA_pol_Rpb7-like_N_sf"/>
</dbReference>
<dbReference type="SUPFAM" id="SSF88798">
    <property type="entry name" value="N-terminal, heterodimerisation domain of RBP7 (RpoE)"/>
    <property type="match status" value="1"/>
</dbReference>
<gene>
    <name evidence="4" type="primary">rpo7</name>
    <name evidence="4" type="synonym">rpoE</name>
    <name evidence="6" type="ORF">DRJ31_00695</name>
    <name evidence="7" type="ORF">DRJ33_01855</name>
</gene>
<keyword evidence="4 6" id="KW-0808">Transferase</keyword>
<dbReference type="GO" id="GO:0005737">
    <property type="term" value="C:cytoplasm"/>
    <property type="evidence" value="ECO:0007669"/>
    <property type="project" value="UniProtKB-SubCell"/>
</dbReference>
<dbReference type="NCBIfam" id="NF006333">
    <property type="entry name" value="PRK08563.1"/>
    <property type="match status" value="1"/>
</dbReference>
<dbReference type="InterPro" id="IPR046399">
    <property type="entry name" value="RNApol_Rpo7"/>
</dbReference>
<comment type="domain">
    <text evidence="4">Forms 2 domains with an elongated structure; Rpo4 packs into the hinge region between the 2 domains.</text>
</comment>
<dbReference type="NCBIfam" id="TIGR00448">
    <property type="entry name" value="rpoE"/>
    <property type="match status" value="1"/>
</dbReference>
<dbReference type="CDD" id="cd04331">
    <property type="entry name" value="RNAP_E_N"/>
    <property type="match status" value="1"/>
</dbReference>
<comment type="subunit">
    <text evidence="4">Part of the RNA polymerase complex. Forms a stalk with Rpo4 that extends from the main structure.</text>
</comment>
<dbReference type="GO" id="GO:0003899">
    <property type="term" value="F:DNA-directed RNA polymerase activity"/>
    <property type="evidence" value="ECO:0007669"/>
    <property type="project" value="UniProtKB-UniRule"/>
</dbReference>
<organism evidence="6 9">
    <name type="scientific">Thermoproteota archaeon</name>
    <dbReference type="NCBI Taxonomy" id="2056631"/>
    <lineage>
        <taxon>Archaea</taxon>
        <taxon>Thermoproteota</taxon>
    </lineage>
</organism>
<evidence type="ECO:0000256" key="4">
    <source>
        <dbReference type="HAMAP-Rule" id="MF_00865"/>
    </source>
</evidence>
<evidence type="ECO:0000259" key="5">
    <source>
        <dbReference type="PROSITE" id="PS50126"/>
    </source>
</evidence>
<dbReference type="GO" id="GO:0006352">
    <property type="term" value="P:DNA-templated transcription initiation"/>
    <property type="evidence" value="ECO:0007669"/>
    <property type="project" value="InterPro"/>
</dbReference>
<evidence type="ECO:0000256" key="1">
    <source>
        <dbReference type="ARBA" id="ARBA00009307"/>
    </source>
</evidence>
<dbReference type="InterPro" id="IPR005576">
    <property type="entry name" value="Rpb7-like_N"/>
</dbReference>
<keyword evidence="4 6" id="KW-0548">Nucleotidyltransferase</keyword>
<accession>A0A497EVA4</accession>
<dbReference type="PANTHER" id="PTHR12709:SF4">
    <property type="entry name" value="DNA-DIRECTED RNA POLYMERASE II SUBUNIT RPB7"/>
    <property type="match status" value="1"/>
</dbReference>
<dbReference type="GO" id="GO:0000428">
    <property type="term" value="C:DNA-directed RNA polymerase complex"/>
    <property type="evidence" value="ECO:0007669"/>
    <property type="project" value="UniProtKB-KW"/>
</dbReference>
<keyword evidence="4" id="KW-0963">Cytoplasm</keyword>
<evidence type="ECO:0000313" key="8">
    <source>
        <dbReference type="Proteomes" id="UP000272051"/>
    </source>
</evidence>
<dbReference type="Gene3D" id="2.40.50.140">
    <property type="entry name" value="Nucleic acid-binding proteins"/>
    <property type="match status" value="1"/>
</dbReference>
<feature type="domain" description="S1 motif" evidence="5">
    <location>
        <begin position="82"/>
        <end position="166"/>
    </location>
</feature>
<dbReference type="Proteomes" id="UP000278475">
    <property type="component" value="Unassembled WGS sequence"/>
</dbReference>
<reference evidence="8 9" key="1">
    <citation type="submission" date="2018-06" db="EMBL/GenBank/DDBJ databases">
        <title>Extensive metabolic versatility and redundancy in microbially diverse, dynamic hydrothermal sediments.</title>
        <authorList>
            <person name="Dombrowski N."/>
            <person name="Teske A."/>
            <person name="Baker B.J."/>
        </authorList>
    </citation>
    <scope>NUCLEOTIDE SEQUENCE [LARGE SCALE GENOMIC DNA]</scope>
    <source>
        <strain evidence="7">B34_G17</strain>
        <strain evidence="6">B66_G16</strain>
    </source>
</reference>